<feature type="transmembrane region" description="Helical" evidence="13">
    <location>
        <begin position="166"/>
        <end position="189"/>
    </location>
</feature>
<feature type="transmembrane region" description="Helical" evidence="13">
    <location>
        <begin position="195"/>
        <end position="215"/>
    </location>
</feature>
<evidence type="ECO:0000256" key="9">
    <source>
        <dbReference type="ARBA" id="ARBA00022989"/>
    </source>
</evidence>
<dbReference type="STRING" id="36847.CLNEO_00760"/>
<evidence type="ECO:0000256" key="7">
    <source>
        <dbReference type="ARBA" id="ARBA00022475"/>
    </source>
</evidence>
<evidence type="ECO:0000256" key="10">
    <source>
        <dbReference type="ARBA" id="ARBA00023065"/>
    </source>
</evidence>
<sequence length="449" mass="49208">MMEANEKNHIFTNRDLQRLIIPIVIEQFLAILVGLSDSIMVASVGEYAVSGVSLVDNIFILLIYLFAALATGGAVVAGQFLGQNNREKACMATDQLVLLTGISAVIITGGIYLTRDLILHNVFGKIEGNVMESAKIYLMIVSASIPFIALYNAGAAIFRSMGNSKVPMFLSVLMNAINVGGNAILIFGFGMGVKGAAIATLVSRIVAAVGIILLLRGQEHMLHLSRPFSFRLKKDLIQKIAFIGIPNGLENSMFQLGKILVLSMVTGFGTAAIAANAVGNITATFQIMPGLAAGMALVTVSARCVGAGDYAMARYYTRKILKLIHILIFLFNFVILLALPGILMLYRLSPEATRLATEITWLHGICAVIIWPEAFSLASTLRAANDVKFCMVWSIFSMWVFRIVFSYILGVYFEMGLFGVWTAMIIDWCVRAIFFIYRYRGTKWQLHKI</sequence>
<evidence type="ECO:0000256" key="13">
    <source>
        <dbReference type="SAM" id="Phobius"/>
    </source>
</evidence>
<evidence type="ECO:0000313" key="15">
    <source>
        <dbReference type="Proteomes" id="UP000070539"/>
    </source>
</evidence>
<keyword evidence="11 13" id="KW-0472">Membrane</keyword>
<comment type="subcellular location">
    <subcellularLocation>
        <location evidence="2">Cell membrane</location>
        <topology evidence="2">Multi-pass membrane protein</topology>
    </subcellularLocation>
</comment>
<feature type="transmembrane region" description="Helical" evidence="13">
    <location>
        <begin position="134"/>
        <end position="154"/>
    </location>
</feature>
<dbReference type="PATRIC" id="fig|36847.3.peg.87"/>
<dbReference type="PIRSF" id="PIRSF006603">
    <property type="entry name" value="DinF"/>
    <property type="match status" value="1"/>
</dbReference>
<evidence type="ECO:0000256" key="2">
    <source>
        <dbReference type="ARBA" id="ARBA00004651"/>
    </source>
</evidence>
<dbReference type="GO" id="GO:0015297">
    <property type="term" value="F:antiporter activity"/>
    <property type="evidence" value="ECO:0007669"/>
    <property type="project" value="UniProtKB-KW"/>
</dbReference>
<evidence type="ECO:0000313" key="14">
    <source>
        <dbReference type="EMBL" id="KXL53980.1"/>
    </source>
</evidence>
<evidence type="ECO:0000256" key="6">
    <source>
        <dbReference type="ARBA" id="ARBA00022449"/>
    </source>
</evidence>
<comment type="similarity">
    <text evidence="3">Belongs to the multi antimicrobial extrusion (MATE) (TC 2.A.66.1) family.</text>
</comment>
<comment type="caution">
    <text evidence="14">The sequence shown here is derived from an EMBL/GenBank/DDBJ whole genome shotgun (WGS) entry which is preliminary data.</text>
</comment>
<keyword evidence="6" id="KW-0050">Antiport</keyword>
<dbReference type="EMBL" id="LRVM01000001">
    <property type="protein sequence ID" value="KXL53980.1"/>
    <property type="molecule type" value="Genomic_DNA"/>
</dbReference>
<feature type="transmembrane region" description="Helical" evidence="13">
    <location>
        <begin position="20"/>
        <end position="45"/>
    </location>
</feature>
<dbReference type="PANTHER" id="PTHR43298:SF2">
    <property type="entry name" value="FMN_FAD EXPORTER YEEO-RELATED"/>
    <property type="match status" value="1"/>
</dbReference>
<dbReference type="InterPro" id="IPR050222">
    <property type="entry name" value="MATE_MdtK"/>
</dbReference>
<dbReference type="NCBIfam" id="TIGR00797">
    <property type="entry name" value="matE"/>
    <property type="match status" value="1"/>
</dbReference>
<dbReference type="GO" id="GO:0005886">
    <property type="term" value="C:plasma membrane"/>
    <property type="evidence" value="ECO:0007669"/>
    <property type="project" value="UniProtKB-SubCell"/>
</dbReference>
<feature type="transmembrane region" description="Helical" evidence="13">
    <location>
        <begin position="418"/>
        <end position="439"/>
    </location>
</feature>
<evidence type="ECO:0000256" key="8">
    <source>
        <dbReference type="ARBA" id="ARBA00022692"/>
    </source>
</evidence>
<feature type="transmembrane region" description="Helical" evidence="13">
    <location>
        <begin position="390"/>
        <end position="412"/>
    </location>
</feature>
<evidence type="ECO:0000256" key="1">
    <source>
        <dbReference type="ARBA" id="ARBA00003408"/>
    </source>
</evidence>
<dbReference type="InterPro" id="IPR048279">
    <property type="entry name" value="MdtK-like"/>
</dbReference>
<gene>
    <name evidence="14" type="primary">mdtK</name>
    <name evidence="14" type="ORF">CLNEO_00760</name>
</gene>
<accession>A0A136WHX3</accession>
<keyword evidence="7" id="KW-1003">Cell membrane</keyword>
<comment type="function">
    <text evidence="1">Multidrug efflux pump.</text>
</comment>
<feature type="transmembrane region" description="Helical" evidence="13">
    <location>
        <begin position="259"/>
        <end position="279"/>
    </location>
</feature>
<reference evidence="14 15" key="1">
    <citation type="submission" date="2016-01" db="EMBL/GenBank/DDBJ databases">
        <title>Genome sequence of Clostridium neopropionicum X4, DSM-3847.</title>
        <authorList>
            <person name="Poehlein A."/>
            <person name="Beck M.H."/>
            <person name="Bengelsdorf F.R."/>
            <person name="Daniel R."/>
            <person name="Duerre P."/>
        </authorList>
    </citation>
    <scope>NUCLEOTIDE SEQUENCE [LARGE SCALE GENOMIC DNA]</scope>
    <source>
        <strain evidence="14 15">DSM-3847</strain>
    </source>
</reference>
<dbReference type="CDD" id="cd13137">
    <property type="entry name" value="MATE_NorM_like"/>
    <property type="match status" value="1"/>
</dbReference>
<proteinExistence type="inferred from homology"/>
<evidence type="ECO:0000256" key="11">
    <source>
        <dbReference type="ARBA" id="ARBA00023136"/>
    </source>
</evidence>
<dbReference type="Proteomes" id="UP000070539">
    <property type="component" value="Unassembled WGS sequence"/>
</dbReference>
<keyword evidence="9 13" id="KW-1133">Transmembrane helix</keyword>
<name>A0A136WHX3_9FIRM</name>
<dbReference type="InterPro" id="IPR002528">
    <property type="entry name" value="MATE_fam"/>
</dbReference>
<keyword evidence="5" id="KW-0813">Transport</keyword>
<organism evidence="14 15">
    <name type="scientific">Anaerotignum neopropionicum</name>
    <dbReference type="NCBI Taxonomy" id="36847"/>
    <lineage>
        <taxon>Bacteria</taxon>
        <taxon>Bacillati</taxon>
        <taxon>Bacillota</taxon>
        <taxon>Clostridia</taxon>
        <taxon>Lachnospirales</taxon>
        <taxon>Anaerotignaceae</taxon>
        <taxon>Anaerotignum</taxon>
    </lineage>
</organism>
<evidence type="ECO:0000256" key="5">
    <source>
        <dbReference type="ARBA" id="ARBA00022448"/>
    </source>
</evidence>
<feature type="transmembrane region" description="Helical" evidence="13">
    <location>
        <begin position="96"/>
        <end position="114"/>
    </location>
</feature>
<dbReference type="GO" id="GO:0006811">
    <property type="term" value="P:monoatomic ion transport"/>
    <property type="evidence" value="ECO:0007669"/>
    <property type="project" value="UniProtKB-KW"/>
</dbReference>
<evidence type="ECO:0000256" key="12">
    <source>
        <dbReference type="ARBA" id="ARBA00031636"/>
    </source>
</evidence>
<protein>
    <recommendedName>
        <fullName evidence="4">Probable multidrug resistance protein NorM</fullName>
    </recommendedName>
    <alternativeName>
        <fullName evidence="12">Multidrug-efflux transporter</fullName>
    </alternativeName>
</protein>
<keyword evidence="10" id="KW-0406">Ion transport</keyword>
<dbReference type="PANTHER" id="PTHR43298">
    <property type="entry name" value="MULTIDRUG RESISTANCE PROTEIN NORM-RELATED"/>
    <property type="match status" value="1"/>
</dbReference>
<dbReference type="Pfam" id="PF01554">
    <property type="entry name" value="MatE"/>
    <property type="match status" value="2"/>
</dbReference>
<keyword evidence="8 13" id="KW-0812">Transmembrane</keyword>
<feature type="transmembrane region" description="Helical" evidence="13">
    <location>
        <begin position="57"/>
        <end position="76"/>
    </location>
</feature>
<dbReference type="GO" id="GO:0042910">
    <property type="term" value="F:xenobiotic transmembrane transporter activity"/>
    <property type="evidence" value="ECO:0007669"/>
    <property type="project" value="InterPro"/>
</dbReference>
<evidence type="ECO:0000256" key="3">
    <source>
        <dbReference type="ARBA" id="ARBA00010199"/>
    </source>
</evidence>
<feature type="transmembrane region" description="Helical" evidence="13">
    <location>
        <begin position="323"/>
        <end position="347"/>
    </location>
</feature>
<feature type="transmembrane region" description="Helical" evidence="13">
    <location>
        <begin position="291"/>
        <end position="311"/>
    </location>
</feature>
<feature type="transmembrane region" description="Helical" evidence="13">
    <location>
        <begin position="359"/>
        <end position="378"/>
    </location>
</feature>
<keyword evidence="15" id="KW-1185">Reference proteome</keyword>
<dbReference type="AlphaFoldDB" id="A0A136WHX3"/>
<evidence type="ECO:0000256" key="4">
    <source>
        <dbReference type="ARBA" id="ARBA00020268"/>
    </source>
</evidence>